<dbReference type="InterPro" id="IPR008333">
    <property type="entry name" value="Cbr1-like_FAD-bd_dom"/>
</dbReference>
<dbReference type="PROSITE" id="PS51384">
    <property type="entry name" value="FAD_FR"/>
    <property type="match status" value="1"/>
</dbReference>
<dbReference type="PANTHER" id="PTHR43396">
    <property type="entry name" value="FLAVOHEMOPROTEIN"/>
    <property type="match status" value="1"/>
</dbReference>
<sequence length="400" mass="44745">MNTNQKALIKATIPILQSSGEVLTDYFYKRMFEHNPELKSVFNMGNQSNGKQKQALAGAVLAYAEHIDNPSVLIDILKGIGNKHVSLNIQAKDYTIVGTHLIASIKEVLGEEIATPELLDAWTLAYNELAEIMIGIEADFYLNNENKTGGWKGWRNFTIKAIVVESKEIKSFYLFPTDGKEIATYTAGQYLSVQVFVEQLGLLQPRHYSLSSAYNSRYYRISVKKETALEVHPEGMVSNTLHKMKVGNTVNVSAPAGNFSLQTVDAPIILISGGVGATPLLSMLETNQKTNKNKTVWIHGCRNASVHAFKEVIDSMEQESDWLETFLFNEDIEQNVEEGIIQGRVDLEKCKEAILLKNAHYYLCGPAPFIKAHYESLVGFNIDKSNIFYEEFGPQSVHLN</sequence>
<evidence type="ECO:0000256" key="4">
    <source>
        <dbReference type="ARBA" id="ARBA00022617"/>
    </source>
</evidence>
<evidence type="ECO:0000256" key="10">
    <source>
        <dbReference type="ARBA" id="ARBA00048649"/>
    </source>
</evidence>
<dbReference type="Pfam" id="PF00042">
    <property type="entry name" value="Globin"/>
    <property type="match status" value="1"/>
</dbReference>
<evidence type="ECO:0000256" key="7">
    <source>
        <dbReference type="ARBA" id="ARBA00022857"/>
    </source>
</evidence>
<dbReference type="Proteomes" id="UP000661715">
    <property type="component" value="Unassembled WGS sequence"/>
</dbReference>
<reference evidence="15 16" key="1">
    <citation type="journal article" date="2020" name="Microbiol. Res.">
        <title>Flavobacterium pokkalii sp. nov., a novel plant growth promoting native rhizobacteria isolated from pokkali rice grown in coastal saline affected agricultural regions of southern India, Kerala.</title>
        <authorList>
            <person name="Menon R.R."/>
            <person name="Kumari S."/>
            <person name="Viver T."/>
            <person name="Rameshkumar N."/>
        </authorList>
    </citation>
    <scope>NUCLEOTIDE SEQUENCE [LARGE SCALE GENOMIC DNA]</scope>
    <source>
        <strain evidence="15 16">L1I52</strain>
    </source>
</reference>
<keyword evidence="16" id="KW-1185">Reference proteome</keyword>
<keyword evidence="9" id="KW-0520">NAD</keyword>
<evidence type="ECO:0000259" key="14">
    <source>
        <dbReference type="PROSITE" id="PS51384"/>
    </source>
</evidence>
<feature type="domain" description="FAD-binding FR-type" evidence="14">
    <location>
        <begin position="152"/>
        <end position="262"/>
    </location>
</feature>
<gene>
    <name evidence="15" type="ORF">B6A10_10025</name>
</gene>
<protein>
    <recommendedName>
        <fullName evidence="3">nitric oxide dioxygenase</fullName>
        <ecNumber evidence="3">1.14.12.17</ecNumber>
    </recommendedName>
</protein>
<evidence type="ECO:0000256" key="2">
    <source>
        <dbReference type="ARBA" id="ARBA00006401"/>
    </source>
</evidence>
<dbReference type="EMBL" id="NASZ01000014">
    <property type="protein sequence ID" value="MBD0725515.1"/>
    <property type="molecule type" value="Genomic_DNA"/>
</dbReference>
<dbReference type="Pfam" id="PF00970">
    <property type="entry name" value="FAD_binding_6"/>
    <property type="match status" value="1"/>
</dbReference>
<keyword evidence="15" id="KW-0223">Dioxygenase</keyword>
<dbReference type="InterPro" id="IPR001709">
    <property type="entry name" value="Flavoprot_Pyr_Nucl_cyt_Rdtase"/>
</dbReference>
<accession>A0ABR7URS8</accession>
<comment type="catalytic activity">
    <reaction evidence="11">
        <text>2 nitric oxide + NADPH + 2 O2 = 2 nitrate + NADP(+) + H(+)</text>
        <dbReference type="Rhea" id="RHEA:19465"/>
        <dbReference type="ChEBI" id="CHEBI:15378"/>
        <dbReference type="ChEBI" id="CHEBI:15379"/>
        <dbReference type="ChEBI" id="CHEBI:16480"/>
        <dbReference type="ChEBI" id="CHEBI:17632"/>
        <dbReference type="ChEBI" id="CHEBI:57783"/>
        <dbReference type="ChEBI" id="CHEBI:58349"/>
        <dbReference type="EC" id="1.14.12.17"/>
    </reaction>
</comment>
<dbReference type="Gene3D" id="3.40.50.80">
    <property type="entry name" value="Nucleotide-binding domain of ferredoxin-NADP reductase (FNR) module"/>
    <property type="match status" value="1"/>
</dbReference>
<keyword evidence="15" id="KW-0560">Oxidoreductase</keyword>
<name>A0ABR7URS8_9FLAO</name>
<dbReference type="CDD" id="cd06184">
    <property type="entry name" value="flavohem_like_fad_nad_binding"/>
    <property type="match status" value="1"/>
</dbReference>
<evidence type="ECO:0000259" key="13">
    <source>
        <dbReference type="PROSITE" id="PS01033"/>
    </source>
</evidence>
<dbReference type="PRINTS" id="PR00410">
    <property type="entry name" value="PHEHYDRXLASE"/>
</dbReference>
<evidence type="ECO:0000313" key="15">
    <source>
        <dbReference type="EMBL" id="MBD0725515.1"/>
    </source>
</evidence>
<evidence type="ECO:0000313" key="16">
    <source>
        <dbReference type="Proteomes" id="UP000661715"/>
    </source>
</evidence>
<dbReference type="Pfam" id="PF00175">
    <property type="entry name" value="NAD_binding_1"/>
    <property type="match status" value="1"/>
</dbReference>
<feature type="domain" description="Globin" evidence="13">
    <location>
        <begin position="1"/>
        <end position="138"/>
    </location>
</feature>
<keyword evidence="7" id="KW-0521">NADP</keyword>
<organism evidence="15 16">
    <name type="scientific">Flavobacterium pokkalii</name>
    <dbReference type="NCBI Taxonomy" id="1940408"/>
    <lineage>
        <taxon>Bacteria</taxon>
        <taxon>Pseudomonadati</taxon>
        <taxon>Bacteroidota</taxon>
        <taxon>Flavobacteriia</taxon>
        <taxon>Flavobacteriales</taxon>
        <taxon>Flavobacteriaceae</taxon>
        <taxon>Flavobacterium</taxon>
    </lineage>
</organism>
<dbReference type="InterPro" id="IPR000971">
    <property type="entry name" value="Globin"/>
</dbReference>
<keyword evidence="4 12" id="KW-0349">Heme</keyword>
<comment type="caution">
    <text evidence="15">The sequence shown here is derived from an EMBL/GenBank/DDBJ whole genome shotgun (WGS) entry which is preliminary data.</text>
</comment>
<dbReference type="PROSITE" id="PS01033">
    <property type="entry name" value="GLOBIN"/>
    <property type="match status" value="1"/>
</dbReference>
<comment type="catalytic activity">
    <reaction evidence="10">
        <text>2 nitric oxide + NADH + 2 O2 = 2 nitrate + NAD(+) + H(+)</text>
        <dbReference type="Rhea" id="RHEA:19469"/>
        <dbReference type="ChEBI" id="CHEBI:15378"/>
        <dbReference type="ChEBI" id="CHEBI:15379"/>
        <dbReference type="ChEBI" id="CHEBI:16480"/>
        <dbReference type="ChEBI" id="CHEBI:17632"/>
        <dbReference type="ChEBI" id="CHEBI:57540"/>
        <dbReference type="ChEBI" id="CHEBI:57945"/>
        <dbReference type="EC" id="1.14.12.17"/>
    </reaction>
</comment>
<proteinExistence type="inferred from homology"/>
<dbReference type="Gene3D" id="1.10.490.10">
    <property type="entry name" value="Globins"/>
    <property type="match status" value="1"/>
</dbReference>
<evidence type="ECO:0000256" key="6">
    <source>
        <dbReference type="ARBA" id="ARBA00022723"/>
    </source>
</evidence>
<comment type="similarity">
    <text evidence="2">In the C-terminal section; belongs to the flavoprotein pyridine nucleotide cytochrome reductase family.</text>
</comment>
<dbReference type="CDD" id="cd14779">
    <property type="entry name" value="FHP_Ae-globin-like"/>
    <property type="match status" value="1"/>
</dbReference>
<evidence type="ECO:0000256" key="9">
    <source>
        <dbReference type="ARBA" id="ARBA00023027"/>
    </source>
</evidence>
<dbReference type="InterPro" id="IPR039261">
    <property type="entry name" value="FNR_nucleotide-bd"/>
</dbReference>
<dbReference type="RefSeq" id="WP_188220774.1">
    <property type="nucleotide sequence ID" value="NZ_NASZ01000014.1"/>
</dbReference>
<keyword evidence="5 12" id="KW-0561">Oxygen transport</keyword>
<evidence type="ECO:0000256" key="1">
    <source>
        <dbReference type="ARBA" id="ARBA00001970"/>
    </source>
</evidence>
<evidence type="ECO:0000256" key="3">
    <source>
        <dbReference type="ARBA" id="ARBA00012229"/>
    </source>
</evidence>
<dbReference type="Gene3D" id="2.40.30.10">
    <property type="entry name" value="Translation factors"/>
    <property type="match status" value="1"/>
</dbReference>
<comment type="similarity">
    <text evidence="12">Belongs to the globin family.</text>
</comment>
<evidence type="ECO:0000256" key="8">
    <source>
        <dbReference type="ARBA" id="ARBA00023004"/>
    </source>
</evidence>
<dbReference type="PANTHER" id="PTHR43396:SF3">
    <property type="entry name" value="FLAVOHEMOPROTEIN"/>
    <property type="match status" value="1"/>
</dbReference>
<dbReference type="InterPro" id="IPR001433">
    <property type="entry name" value="OxRdtase_FAD/NAD-bd"/>
</dbReference>
<keyword evidence="6" id="KW-0479">Metal-binding</keyword>
<keyword evidence="12" id="KW-0813">Transport</keyword>
<evidence type="ECO:0000256" key="11">
    <source>
        <dbReference type="ARBA" id="ARBA00049433"/>
    </source>
</evidence>
<dbReference type="InterPro" id="IPR009050">
    <property type="entry name" value="Globin-like_sf"/>
</dbReference>
<keyword evidence="8" id="KW-0408">Iron</keyword>
<comment type="cofactor">
    <cofactor evidence="1">
        <name>heme b</name>
        <dbReference type="ChEBI" id="CHEBI:60344"/>
    </cofactor>
</comment>
<evidence type="ECO:0000256" key="5">
    <source>
        <dbReference type="ARBA" id="ARBA00022621"/>
    </source>
</evidence>
<dbReference type="InterPro" id="IPR012292">
    <property type="entry name" value="Globin/Proto"/>
</dbReference>
<dbReference type="InterPro" id="IPR017927">
    <property type="entry name" value="FAD-bd_FR_type"/>
</dbReference>
<dbReference type="SUPFAM" id="SSF46458">
    <property type="entry name" value="Globin-like"/>
    <property type="match status" value="1"/>
</dbReference>
<dbReference type="InterPro" id="IPR017938">
    <property type="entry name" value="Riboflavin_synthase-like_b-brl"/>
</dbReference>
<dbReference type="EC" id="1.14.12.17" evidence="3"/>
<dbReference type="NCBIfam" id="NF009805">
    <property type="entry name" value="PRK13289.1"/>
    <property type="match status" value="1"/>
</dbReference>
<dbReference type="GO" id="GO:0051213">
    <property type="term" value="F:dioxygenase activity"/>
    <property type="evidence" value="ECO:0007669"/>
    <property type="project" value="UniProtKB-KW"/>
</dbReference>
<evidence type="ECO:0000256" key="12">
    <source>
        <dbReference type="RuleBase" id="RU000356"/>
    </source>
</evidence>
<dbReference type="SUPFAM" id="SSF52343">
    <property type="entry name" value="Ferredoxin reductase-like, C-terminal NADP-linked domain"/>
    <property type="match status" value="1"/>
</dbReference>
<dbReference type="PRINTS" id="PR00371">
    <property type="entry name" value="FPNCR"/>
</dbReference>
<dbReference type="SUPFAM" id="SSF63380">
    <property type="entry name" value="Riboflavin synthase domain-like"/>
    <property type="match status" value="1"/>
</dbReference>